<accession>A0AAW1GSS1</accession>
<dbReference type="Gene3D" id="1.10.533.10">
    <property type="entry name" value="Death Domain, Fas"/>
    <property type="match status" value="1"/>
</dbReference>
<keyword evidence="3" id="KW-0862">Zinc</keyword>
<dbReference type="PANTHER" id="PTHR42647">
    <property type="entry name" value="SBP (S-RIBONUCLEASE BINDING PROTEIN) FAMILY PROTEIN"/>
    <property type="match status" value="1"/>
</dbReference>
<keyword evidence="1" id="KW-0479">Metal-binding</keyword>
<evidence type="ECO:0000256" key="1">
    <source>
        <dbReference type="ARBA" id="ARBA00022723"/>
    </source>
</evidence>
<proteinExistence type="predicted"/>
<feature type="domain" description="RING-type" evidence="6">
    <location>
        <begin position="266"/>
        <end position="301"/>
    </location>
</feature>
<feature type="coiled-coil region" evidence="5">
    <location>
        <begin position="129"/>
        <end position="170"/>
    </location>
</feature>
<keyword evidence="5" id="KW-0175">Coiled coil</keyword>
<evidence type="ECO:0000256" key="5">
    <source>
        <dbReference type="SAM" id="Coils"/>
    </source>
</evidence>
<dbReference type="Gene3D" id="1.10.8.10">
    <property type="entry name" value="DNA helicase RuvA subunit, C-terminal domain"/>
    <property type="match status" value="1"/>
</dbReference>
<evidence type="ECO:0000259" key="6">
    <source>
        <dbReference type="PROSITE" id="PS50089"/>
    </source>
</evidence>
<evidence type="ECO:0000256" key="3">
    <source>
        <dbReference type="ARBA" id="ARBA00022833"/>
    </source>
</evidence>
<evidence type="ECO:0000313" key="8">
    <source>
        <dbReference type="Proteomes" id="UP001443914"/>
    </source>
</evidence>
<dbReference type="AlphaFoldDB" id="A0AAW1GSS1"/>
<reference evidence="7" key="1">
    <citation type="submission" date="2024-03" db="EMBL/GenBank/DDBJ databases">
        <title>WGS assembly of Saponaria officinalis var. Norfolk2.</title>
        <authorList>
            <person name="Jenkins J."/>
            <person name="Shu S."/>
            <person name="Grimwood J."/>
            <person name="Barry K."/>
            <person name="Goodstein D."/>
            <person name="Schmutz J."/>
            <person name="Leebens-Mack J."/>
            <person name="Osbourn A."/>
        </authorList>
    </citation>
    <scope>NUCLEOTIDE SEQUENCE [LARGE SCALE GENOMIC DNA]</scope>
    <source>
        <strain evidence="7">JIC</strain>
    </source>
</reference>
<dbReference type="GO" id="GO:0004842">
    <property type="term" value="F:ubiquitin-protein transferase activity"/>
    <property type="evidence" value="ECO:0007669"/>
    <property type="project" value="TreeGrafter"/>
</dbReference>
<evidence type="ECO:0000256" key="2">
    <source>
        <dbReference type="ARBA" id="ARBA00022771"/>
    </source>
</evidence>
<gene>
    <name evidence="7" type="ORF">RND81_14G211100</name>
</gene>
<comment type="caution">
    <text evidence="7">The sequence shown here is derived from an EMBL/GenBank/DDBJ whole genome shotgun (WGS) entry which is preliminary data.</text>
</comment>
<evidence type="ECO:0000313" key="7">
    <source>
        <dbReference type="EMBL" id="KAK9666786.1"/>
    </source>
</evidence>
<dbReference type="InterPro" id="IPR001841">
    <property type="entry name" value="Znf_RING"/>
</dbReference>
<name>A0AAW1GSS1_SAPOF</name>
<dbReference type="GO" id="GO:0008270">
    <property type="term" value="F:zinc ion binding"/>
    <property type="evidence" value="ECO:0007669"/>
    <property type="project" value="UniProtKB-KW"/>
</dbReference>
<dbReference type="PANTHER" id="PTHR42647:SF22">
    <property type="entry name" value="BOI-RELATED E3 UBIQUITIN-PROTEIN LIGASE 2-RELATED"/>
    <property type="match status" value="1"/>
</dbReference>
<dbReference type="Proteomes" id="UP001443914">
    <property type="component" value="Unassembled WGS sequence"/>
</dbReference>
<protein>
    <recommendedName>
        <fullName evidence="6">RING-type domain-containing protein</fullName>
    </recommendedName>
</protein>
<dbReference type="Pfam" id="PF13920">
    <property type="entry name" value="zf-C3HC4_3"/>
    <property type="match status" value="1"/>
</dbReference>
<dbReference type="FunFam" id="3.30.40.10:FF:000239">
    <property type="entry name" value="probable BOI-related E3 ubiquitin-protein ligase 2"/>
    <property type="match status" value="1"/>
</dbReference>
<dbReference type="PROSITE" id="PS50089">
    <property type="entry name" value="ZF_RING_2"/>
    <property type="match status" value="1"/>
</dbReference>
<keyword evidence="8" id="KW-1185">Reference proteome</keyword>
<organism evidence="7 8">
    <name type="scientific">Saponaria officinalis</name>
    <name type="common">Common soapwort</name>
    <name type="synonym">Lychnis saponaria</name>
    <dbReference type="NCBI Taxonomy" id="3572"/>
    <lineage>
        <taxon>Eukaryota</taxon>
        <taxon>Viridiplantae</taxon>
        <taxon>Streptophyta</taxon>
        <taxon>Embryophyta</taxon>
        <taxon>Tracheophyta</taxon>
        <taxon>Spermatophyta</taxon>
        <taxon>Magnoliopsida</taxon>
        <taxon>eudicotyledons</taxon>
        <taxon>Gunneridae</taxon>
        <taxon>Pentapetalae</taxon>
        <taxon>Caryophyllales</taxon>
        <taxon>Caryophyllaceae</taxon>
        <taxon>Caryophylleae</taxon>
        <taxon>Saponaria</taxon>
    </lineage>
</organism>
<dbReference type="Gene3D" id="1.10.1170.10">
    <property type="entry name" value="Inhibitor Of Apoptosis Protein (2mihbC-IAP-1), Chain A"/>
    <property type="match status" value="1"/>
</dbReference>
<dbReference type="InterPro" id="IPR011029">
    <property type="entry name" value="DEATH-like_dom_sf"/>
</dbReference>
<dbReference type="EMBL" id="JBDFQZ010000014">
    <property type="protein sequence ID" value="KAK9666786.1"/>
    <property type="molecule type" value="Genomic_DNA"/>
</dbReference>
<dbReference type="PIRSF" id="PIRSF036836">
    <property type="entry name" value="RNase_bind_SBP1"/>
    <property type="match status" value="1"/>
</dbReference>
<evidence type="ECO:0000256" key="4">
    <source>
        <dbReference type="PROSITE-ProRule" id="PRU00175"/>
    </source>
</evidence>
<keyword evidence="2 4" id="KW-0863">Zinc-finger</keyword>
<sequence>MAIQAQLYHDNLGLLPFSSQDYFFMDNNNNNNMNSLLFNEFSYKNLQQQYQQQQQQQQYVMQNNGGFMLLQPSKKQKLMINTSTTTTTNTATTSTTTSESNIHRSMSFSQSLSFQLEKQRQEIDKYINLQNERLKFAIQEQRKQQLREAIKKLELKAVQLLKQKDDEISEATKKSLEFQEIIRKLEVENQAWQKVASQNEEMVLSLSNTLEQLQQQNQQQQGCSSSSSNCVDDAESCCNISDNNEKNTSVAEKTEENRGVDTKKLCKKCKTRKVSMLMLPCKHLCCCKSCDAVIDVCPVCKSPKMASIEALIS</sequence>